<proteinExistence type="predicted"/>
<keyword evidence="1" id="KW-0813">Transport</keyword>
<dbReference type="InterPro" id="IPR011057">
    <property type="entry name" value="Mss4-like_sf"/>
</dbReference>
<sequence length="160" mass="17626">MTLKSRDEIDLGQALSSKTPIILRCSFANCQARIISCSSATPSADIDNAPSCVVIESYHSNPSDPKPSSLSTKFYCINDVWDFDNIGVSKPSEILPEPIIVGTQSHEGEQEKIDVERLLICSECDRGPLGFAGIVVGDERDHRNLRYFLSQDSVLYDVES</sequence>
<dbReference type="GO" id="GO:0015031">
    <property type="term" value="P:protein transport"/>
    <property type="evidence" value="ECO:0007669"/>
    <property type="project" value="UniProtKB-KW"/>
</dbReference>
<dbReference type="GO" id="GO:0007264">
    <property type="term" value="P:small GTPase-mediated signal transduction"/>
    <property type="evidence" value="ECO:0007669"/>
    <property type="project" value="InterPro"/>
</dbReference>
<dbReference type="Gene3D" id="2.170.150.10">
    <property type="entry name" value="Metal Binding Protein, Guanine Nucleotide Exchange Factor, Chain A"/>
    <property type="match status" value="1"/>
</dbReference>
<dbReference type="RefSeq" id="XP_067549602.1">
    <property type="nucleotide sequence ID" value="XM_067691214.1"/>
</dbReference>
<evidence type="ECO:0000256" key="1">
    <source>
        <dbReference type="ARBA" id="ARBA00022448"/>
    </source>
</evidence>
<dbReference type="EMBL" id="JAEOAQ010000002">
    <property type="protein sequence ID" value="KAG5420486.1"/>
    <property type="molecule type" value="Genomic_DNA"/>
</dbReference>
<keyword evidence="5" id="KW-1185">Reference proteome</keyword>
<dbReference type="Pfam" id="PF04421">
    <property type="entry name" value="Mss4"/>
    <property type="match status" value="1"/>
</dbReference>
<dbReference type="SUPFAM" id="SSF51316">
    <property type="entry name" value="Mss4-like"/>
    <property type="match status" value="1"/>
</dbReference>
<dbReference type="OrthoDB" id="30840at2759"/>
<dbReference type="GO" id="GO:0005829">
    <property type="term" value="C:cytosol"/>
    <property type="evidence" value="ECO:0007669"/>
    <property type="project" value="TreeGrafter"/>
</dbReference>
<keyword evidence="3" id="KW-0653">Protein transport</keyword>
<dbReference type="GO" id="GO:0016020">
    <property type="term" value="C:membrane"/>
    <property type="evidence" value="ECO:0007669"/>
    <property type="project" value="TreeGrafter"/>
</dbReference>
<dbReference type="GO" id="GO:0005085">
    <property type="term" value="F:guanyl-nucleotide exchange factor activity"/>
    <property type="evidence" value="ECO:0007669"/>
    <property type="project" value="UniProtKB-KW"/>
</dbReference>
<accession>A0A8H8DDZ5</accession>
<name>A0A8H8DDZ5_9ASCO</name>
<dbReference type="InterPro" id="IPR007515">
    <property type="entry name" value="Mss4"/>
</dbReference>
<evidence type="ECO:0000313" key="4">
    <source>
        <dbReference type="EMBL" id="KAG5420486.1"/>
    </source>
</evidence>
<dbReference type="GO" id="GO:0006892">
    <property type="term" value="P:post-Golgi vesicle-mediated transport"/>
    <property type="evidence" value="ECO:0007669"/>
    <property type="project" value="TreeGrafter"/>
</dbReference>
<dbReference type="PANTHER" id="PTHR13276:SF0">
    <property type="entry name" value="GUANINE NUCLEOTIDE EXCHANGE FACTOR MSS4"/>
    <property type="match status" value="1"/>
</dbReference>
<comment type="caution">
    <text evidence="4">The sequence shown here is derived from an EMBL/GenBank/DDBJ whole genome shotgun (WGS) entry which is preliminary data.</text>
</comment>
<evidence type="ECO:0000256" key="2">
    <source>
        <dbReference type="ARBA" id="ARBA00022658"/>
    </source>
</evidence>
<dbReference type="PROSITE" id="PS51796">
    <property type="entry name" value="MSS4"/>
    <property type="match status" value="1"/>
</dbReference>
<dbReference type="InterPro" id="IPR011323">
    <property type="entry name" value="Mss4/transl-control_tumour"/>
</dbReference>
<evidence type="ECO:0008006" key="6">
    <source>
        <dbReference type="Google" id="ProtNLM"/>
    </source>
</evidence>
<dbReference type="GO" id="GO:0008270">
    <property type="term" value="F:zinc ion binding"/>
    <property type="evidence" value="ECO:0007669"/>
    <property type="project" value="TreeGrafter"/>
</dbReference>
<organism evidence="4 5">
    <name type="scientific">Candida metapsilosis</name>
    <dbReference type="NCBI Taxonomy" id="273372"/>
    <lineage>
        <taxon>Eukaryota</taxon>
        <taxon>Fungi</taxon>
        <taxon>Dikarya</taxon>
        <taxon>Ascomycota</taxon>
        <taxon>Saccharomycotina</taxon>
        <taxon>Pichiomycetes</taxon>
        <taxon>Debaryomycetaceae</taxon>
        <taxon>Candida/Lodderomyces clade</taxon>
        <taxon>Candida</taxon>
    </lineage>
</organism>
<reference evidence="4 5" key="1">
    <citation type="submission" date="2020-12" db="EMBL/GenBank/DDBJ databases">
        <title>Effect of drift, selection, and recombination on the evolution of hybrid genomes in Candida yeast pathogens.</title>
        <authorList>
            <person name="Mixao V."/>
            <person name="Ksiezopolska E."/>
            <person name="Saus E."/>
            <person name="Boekhout T."/>
            <person name="Gacser A."/>
            <person name="Gabaldon T."/>
        </authorList>
    </citation>
    <scope>NUCLEOTIDE SEQUENCE [LARGE SCALE GENOMIC DNA]</scope>
    <source>
        <strain evidence="4 5">BP57</strain>
    </source>
</reference>
<dbReference type="PANTHER" id="PTHR13276">
    <property type="entry name" value="GUANINE NUCLEOTIDE EXCHANGE FACTOR MSS4"/>
    <property type="match status" value="1"/>
</dbReference>
<keyword evidence="2" id="KW-0344">Guanine-nucleotide releasing factor</keyword>
<evidence type="ECO:0000313" key="5">
    <source>
        <dbReference type="Proteomes" id="UP000669133"/>
    </source>
</evidence>
<gene>
    <name evidence="4" type="ORF">I9W82_002367</name>
</gene>
<dbReference type="AlphaFoldDB" id="A0A8H8DDZ5"/>
<protein>
    <recommendedName>
        <fullName evidence="6">Mss4-like protein</fullName>
    </recommendedName>
</protein>
<dbReference type="GeneID" id="93650996"/>
<evidence type="ECO:0000256" key="3">
    <source>
        <dbReference type="ARBA" id="ARBA00022927"/>
    </source>
</evidence>
<dbReference type="Proteomes" id="UP000669133">
    <property type="component" value="Unassembled WGS sequence"/>
</dbReference>